<feature type="region of interest" description="Disordered" evidence="1">
    <location>
        <begin position="79"/>
        <end position="168"/>
    </location>
</feature>
<keyword evidence="3" id="KW-1185">Reference proteome</keyword>
<comment type="caution">
    <text evidence="2">The sequence shown here is derived from an EMBL/GenBank/DDBJ whole genome shotgun (WGS) entry which is preliminary data.</text>
</comment>
<evidence type="ECO:0000313" key="3">
    <source>
        <dbReference type="Proteomes" id="UP001303115"/>
    </source>
</evidence>
<feature type="compositionally biased region" description="Acidic residues" evidence="1">
    <location>
        <begin position="7"/>
        <end position="26"/>
    </location>
</feature>
<feature type="compositionally biased region" description="Low complexity" evidence="1">
    <location>
        <begin position="118"/>
        <end position="139"/>
    </location>
</feature>
<evidence type="ECO:0000256" key="1">
    <source>
        <dbReference type="SAM" id="MobiDB-lite"/>
    </source>
</evidence>
<dbReference type="Proteomes" id="UP001303115">
    <property type="component" value="Unassembled WGS sequence"/>
</dbReference>
<evidence type="ECO:0000313" key="2">
    <source>
        <dbReference type="EMBL" id="KAK4044380.1"/>
    </source>
</evidence>
<feature type="compositionally biased region" description="Low complexity" evidence="1">
    <location>
        <begin position="27"/>
        <end position="38"/>
    </location>
</feature>
<proteinExistence type="predicted"/>
<dbReference type="EMBL" id="MU854319">
    <property type="protein sequence ID" value="KAK4044380.1"/>
    <property type="molecule type" value="Genomic_DNA"/>
</dbReference>
<accession>A0AAN6PTP6</accession>
<feature type="compositionally biased region" description="Acidic residues" evidence="1">
    <location>
        <begin position="97"/>
        <end position="108"/>
    </location>
</feature>
<gene>
    <name evidence="2" type="ORF">C8A01DRAFT_31435</name>
</gene>
<organism evidence="2 3">
    <name type="scientific">Parachaetomium inaequale</name>
    <dbReference type="NCBI Taxonomy" id="2588326"/>
    <lineage>
        <taxon>Eukaryota</taxon>
        <taxon>Fungi</taxon>
        <taxon>Dikarya</taxon>
        <taxon>Ascomycota</taxon>
        <taxon>Pezizomycotina</taxon>
        <taxon>Sordariomycetes</taxon>
        <taxon>Sordariomycetidae</taxon>
        <taxon>Sordariales</taxon>
        <taxon>Chaetomiaceae</taxon>
        <taxon>Parachaetomium</taxon>
    </lineage>
</organism>
<feature type="region of interest" description="Disordered" evidence="1">
    <location>
        <begin position="1"/>
        <end position="60"/>
    </location>
</feature>
<protein>
    <submittedName>
        <fullName evidence="2">Uncharacterized protein</fullName>
    </submittedName>
</protein>
<reference evidence="3" key="1">
    <citation type="journal article" date="2023" name="Mol. Phylogenet. Evol.">
        <title>Genome-scale phylogeny and comparative genomics of the fungal order Sordariales.</title>
        <authorList>
            <person name="Hensen N."/>
            <person name="Bonometti L."/>
            <person name="Westerberg I."/>
            <person name="Brannstrom I.O."/>
            <person name="Guillou S."/>
            <person name="Cros-Aarteil S."/>
            <person name="Calhoun S."/>
            <person name="Haridas S."/>
            <person name="Kuo A."/>
            <person name="Mondo S."/>
            <person name="Pangilinan J."/>
            <person name="Riley R."/>
            <person name="LaButti K."/>
            <person name="Andreopoulos B."/>
            <person name="Lipzen A."/>
            <person name="Chen C."/>
            <person name="Yan M."/>
            <person name="Daum C."/>
            <person name="Ng V."/>
            <person name="Clum A."/>
            <person name="Steindorff A."/>
            <person name="Ohm R.A."/>
            <person name="Martin F."/>
            <person name="Silar P."/>
            <person name="Natvig D.O."/>
            <person name="Lalanne C."/>
            <person name="Gautier V."/>
            <person name="Ament-Velasquez S.L."/>
            <person name="Kruys A."/>
            <person name="Hutchinson M.I."/>
            <person name="Powell A.J."/>
            <person name="Barry K."/>
            <person name="Miller A.N."/>
            <person name="Grigoriev I.V."/>
            <person name="Debuchy R."/>
            <person name="Gladieux P."/>
            <person name="Hiltunen Thoren M."/>
            <person name="Johannesson H."/>
        </authorList>
    </citation>
    <scope>NUCLEOTIDE SEQUENCE [LARGE SCALE GENOMIC DNA]</scope>
    <source>
        <strain evidence="3">CBS 284.82</strain>
    </source>
</reference>
<sequence>MSVSDNMEIDFSFEDSPEQEAEETQEAQEAQQAQQALEPYQFWPAQQVRPSRWTNPRDKRSEFNEFRARALQLRVHERHAPLLPSPLRNVVAASDLPDPDLSDAETVDDPLFNSTVRSDATSSDSDGSTSPASSTSDASNDSDEPGRRQDETEDADGSGAEDLVTSPH</sequence>
<dbReference type="AlphaFoldDB" id="A0AAN6PTP6"/>
<name>A0AAN6PTP6_9PEZI</name>